<reference evidence="10 11" key="1">
    <citation type="submission" date="2018-02" db="EMBL/GenBank/DDBJ databases">
        <title>The genomes of Aspergillus section Nigri reveals drivers in fungal speciation.</title>
        <authorList>
            <consortium name="DOE Joint Genome Institute"/>
            <person name="Vesth T.C."/>
            <person name="Nybo J."/>
            <person name="Theobald S."/>
            <person name="Brandl J."/>
            <person name="Frisvad J.C."/>
            <person name="Nielsen K.F."/>
            <person name="Lyhne E.K."/>
            <person name="Kogle M.E."/>
            <person name="Kuo A."/>
            <person name="Riley R."/>
            <person name="Clum A."/>
            <person name="Nolan M."/>
            <person name="Lipzen A."/>
            <person name="Salamov A."/>
            <person name="Henrissat B."/>
            <person name="Wiebenga A."/>
            <person name="De vries R.P."/>
            <person name="Grigoriev I.V."/>
            <person name="Mortensen U.H."/>
            <person name="Andersen M.R."/>
            <person name="Baker S.E."/>
        </authorList>
    </citation>
    <scope>NUCLEOTIDE SEQUENCE [LARGE SCALE GENOMIC DNA]</scope>
    <source>
        <strain evidence="10 11">CBS 121057</strain>
    </source>
</reference>
<dbReference type="InterPro" id="IPR050327">
    <property type="entry name" value="Proton-linked_MCT"/>
</dbReference>
<feature type="compositionally biased region" description="Polar residues" evidence="7">
    <location>
        <begin position="13"/>
        <end position="27"/>
    </location>
</feature>
<dbReference type="Proteomes" id="UP000248423">
    <property type="component" value="Unassembled WGS sequence"/>
</dbReference>
<feature type="transmembrane region" description="Helical" evidence="8">
    <location>
        <begin position="421"/>
        <end position="439"/>
    </location>
</feature>
<feature type="transmembrane region" description="Helical" evidence="8">
    <location>
        <begin position="185"/>
        <end position="205"/>
    </location>
</feature>
<dbReference type="EMBL" id="KZ826406">
    <property type="protein sequence ID" value="PYI01825.1"/>
    <property type="molecule type" value="Genomic_DNA"/>
</dbReference>
<feature type="domain" description="Major facilitator superfamily (MFS) profile" evidence="9">
    <location>
        <begin position="261"/>
        <end position="450"/>
    </location>
</feature>
<feature type="region of interest" description="Disordered" evidence="7">
    <location>
        <begin position="1"/>
        <end position="48"/>
    </location>
</feature>
<evidence type="ECO:0000256" key="4">
    <source>
        <dbReference type="ARBA" id="ARBA00022692"/>
    </source>
</evidence>
<feature type="transmembrane region" description="Helical" evidence="8">
    <location>
        <begin position="217"/>
        <end position="239"/>
    </location>
</feature>
<evidence type="ECO:0000259" key="9">
    <source>
        <dbReference type="PROSITE" id="PS50850"/>
    </source>
</evidence>
<evidence type="ECO:0000256" key="7">
    <source>
        <dbReference type="SAM" id="MobiDB-lite"/>
    </source>
</evidence>
<evidence type="ECO:0000256" key="5">
    <source>
        <dbReference type="ARBA" id="ARBA00022989"/>
    </source>
</evidence>
<dbReference type="VEuPathDB" id="FungiDB:BO78DRAFT_378270"/>
<proteinExistence type="inferred from homology"/>
<dbReference type="CDD" id="cd17352">
    <property type="entry name" value="MFS_MCT_SLC16"/>
    <property type="match status" value="1"/>
</dbReference>
<evidence type="ECO:0000256" key="3">
    <source>
        <dbReference type="ARBA" id="ARBA00022448"/>
    </source>
</evidence>
<accession>A0A319E0F5</accession>
<dbReference type="PROSITE" id="PS50850">
    <property type="entry name" value="MFS"/>
    <property type="match status" value="1"/>
</dbReference>
<comment type="subcellular location">
    <subcellularLocation>
        <location evidence="1">Membrane</location>
        <topology evidence="1">Multi-pass membrane protein</topology>
    </subcellularLocation>
</comment>
<feature type="transmembrane region" description="Helical" evidence="8">
    <location>
        <begin position="260"/>
        <end position="280"/>
    </location>
</feature>
<feature type="transmembrane region" description="Helical" evidence="8">
    <location>
        <begin position="98"/>
        <end position="117"/>
    </location>
</feature>
<protein>
    <submittedName>
        <fullName evidence="10">MFS general substrate transporter</fullName>
    </submittedName>
</protein>
<keyword evidence="4 8" id="KW-0812">Transmembrane</keyword>
<feature type="transmembrane region" description="Helical" evidence="8">
    <location>
        <begin position="124"/>
        <end position="144"/>
    </location>
</feature>
<evidence type="ECO:0000256" key="2">
    <source>
        <dbReference type="ARBA" id="ARBA00006727"/>
    </source>
</evidence>
<dbReference type="InterPro" id="IPR011701">
    <property type="entry name" value="MFS"/>
</dbReference>
<dbReference type="InterPro" id="IPR036259">
    <property type="entry name" value="MFS_trans_sf"/>
</dbReference>
<sequence length="450" mass="48443">MSVPEDLYPLQTPPNQSLNNDTSQHTLHSPDPDDTEKHQSQSQSPWGADPPPDGGFAAWSVVLGAWCALFCSFGWINSIGIFQTYYETTLLKEYSTSTIAWIPSLEVFFMFFMGPIVGTLSDTLGARVVIIAGSFLHVFGLMMASISKEYYQILLSQGVCSAMGLCAIFQPSMSSIPSWFDKKRGAAYGIVASGSSAGGIIFPIMVSRLIERVGYGWAMRIAAFLILGLLVVTCGTVRTRTPPLKHQMDKEALMGPYRDVRMRFLVGGFVLLTFGVFIPVDYLETSALADGMSASLAQYLLAMLNAGSLIGRMGAGAFSDKVGPYNIFVVVCTITGILVLALWIPATTNAGSIVFGVFFGITSGAYFSLSAALVAKLAPLREIGYWTGVLFLFASIGGLTTSPIAGAILQHDNGSYVGMKVYSGVFLLAGSVLVLMTRIRQTGWMLRAKC</sequence>
<organism evidence="10 11">
    <name type="scientific">Aspergillus sclerotiicarbonarius (strain CBS 121057 / IBT 28362)</name>
    <dbReference type="NCBI Taxonomy" id="1448318"/>
    <lineage>
        <taxon>Eukaryota</taxon>
        <taxon>Fungi</taxon>
        <taxon>Dikarya</taxon>
        <taxon>Ascomycota</taxon>
        <taxon>Pezizomycotina</taxon>
        <taxon>Eurotiomycetes</taxon>
        <taxon>Eurotiomycetidae</taxon>
        <taxon>Eurotiales</taxon>
        <taxon>Aspergillaceae</taxon>
        <taxon>Aspergillus</taxon>
        <taxon>Aspergillus subgen. Circumdati</taxon>
    </lineage>
</organism>
<keyword evidence="5 8" id="KW-1133">Transmembrane helix</keyword>
<feature type="transmembrane region" description="Helical" evidence="8">
    <location>
        <begin position="385"/>
        <end position="409"/>
    </location>
</feature>
<feature type="transmembrane region" description="Helical" evidence="8">
    <location>
        <begin position="350"/>
        <end position="373"/>
    </location>
</feature>
<dbReference type="GO" id="GO:0022857">
    <property type="term" value="F:transmembrane transporter activity"/>
    <property type="evidence" value="ECO:0007669"/>
    <property type="project" value="InterPro"/>
</dbReference>
<dbReference type="SUPFAM" id="SSF103473">
    <property type="entry name" value="MFS general substrate transporter"/>
    <property type="match status" value="1"/>
</dbReference>
<dbReference type="PANTHER" id="PTHR11360:SF224">
    <property type="entry name" value="MAJOR FACILITATOR SUPERFAMILY (MFS) PROFILE DOMAIN-CONTAINING PROTEIN-RELATED"/>
    <property type="match status" value="1"/>
</dbReference>
<evidence type="ECO:0000313" key="11">
    <source>
        <dbReference type="Proteomes" id="UP000248423"/>
    </source>
</evidence>
<dbReference type="Gene3D" id="1.20.1250.20">
    <property type="entry name" value="MFS general substrate transporter like domains"/>
    <property type="match status" value="2"/>
</dbReference>
<evidence type="ECO:0000256" key="6">
    <source>
        <dbReference type="ARBA" id="ARBA00023136"/>
    </source>
</evidence>
<keyword evidence="11" id="KW-1185">Reference proteome</keyword>
<keyword evidence="3" id="KW-0813">Transport</keyword>
<feature type="transmembrane region" description="Helical" evidence="8">
    <location>
        <begin position="292"/>
        <end position="311"/>
    </location>
</feature>
<comment type="similarity">
    <text evidence="2">Belongs to the major facilitator superfamily. Monocarboxylate porter (TC 2.A.1.13) family.</text>
</comment>
<feature type="compositionally biased region" description="Basic and acidic residues" evidence="7">
    <location>
        <begin position="28"/>
        <end position="39"/>
    </location>
</feature>
<dbReference type="AlphaFoldDB" id="A0A319E0F5"/>
<evidence type="ECO:0000256" key="1">
    <source>
        <dbReference type="ARBA" id="ARBA00004141"/>
    </source>
</evidence>
<name>A0A319E0F5_ASPSB</name>
<gene>
    <name evidence="10" type="ORF">BO78DRAFT_378270</name>
</gene>
<evidence type="ECO:0000313" key="10">
    <source>
        <dbReference type="EMBL" id="PYI01825.1"/>
    </source>
</evidence>
<dbReference type="PANTHER" id="PTHR11360">
    <property type="entry name" value="MONOCARBOXYLATE TRANSPORTER"/>
    <property type="match status" value="1"/>
</dbReference>
<dbReference type="GO" id="GO:0016020">
    <property type="term" value="C:membrane"/>
    <property type="evidence" value="ECO:0007669"/>
    <property type="project" value="UniProtKB-SubCell"/>
</dbReference>
<dbReference type="OrthoDB" id="5667at2759"/>
<keyword evidence="6 8" id="KW-0472">Membrane</keyword>
<feature type="transmembrane region" description="Helical" evidence="8">
    <location>
        <begin position="56"/>
        <end position="78"/>
    </location>
</feature>
<evidence type="ECO:0000256" key="8">
    <source>
        <dbReference type="SAM" id="Phobius"/>
    </source>
</evidence>
<feature type="transmembrane region" description="Helical" evidence="8">
    <location>
        <begin position="323"/>
        <end position="344"/>
    </location>
</feature>
<dbReference type="Pfam" id="PF07690">
    <property type="entry name" value="MFS_1"/>
    <property type="match status" value="1"/>
</dbReference>
<dbReference type="InterPro" id="IPR020846">
    <property type="entry name" value="MFS_dom"/>
</dbReference>